<name>A0A0D2PIT7_HYPSF</name>
<dbReference type="Pfam" id="PF00069">
    <property type="entry name" value="Pkinase"/>
    <property type="match status" value="2"/>
</dbReference>
<dbReference type="SMART" id="SM00220">
    <property type="entry name" value="S_TKc"/>
    <property type="match status" value="1"/>
</dbReference>
<feature type="domain" description="Protein kinase" evidence="8">
    <location>
        <begin position="20"/>
        <end position="373"/>
    </location>
</feature>
<keyword evidence="6" id="KW-0723">Serine/threonine-protein kinase</keyword>
<dbReference type="OrthoDB" id="10252171at2759"/>
<gene>
    <name evidence="9" type="ORF">HYPSUDRAFT_142994</name>
</gene>
<dbReference type="PANTHER" id="PTHR24346">
    <property type="entry name" value="MAP/MICROTUBULE AFFINITY-REGULATING KINASE"/>
    <property type="match status" value="1"/>
</dbReference>
<dbReference type="GO" id="GO:0004674">
    <property type="term" value="F:protein serine/threonine kinase activity"/>
    <property type="evidence" value="ECO:0007669"/>
    <property type="project" value="UniProtKB-KW"/>
</dbReference>
<dbReference type="GO" id="GO:0005829">
    <property type="term" value="C:cytosol"/>
    <property type="evidence" value="ECO:0007669"/>
    <property type="project" value="TreeGrafter"/>
</dbReference>
<dbReference type="PROSITE" id="PS00107">
    <property type="entry name" value="PROTEIN_KINASE_ATP"/>
    <property type="match status" value="1"/>
</dbReference>
<dbReference type="SUPFAM" id="SSF56112">
    <property type="entry name" value="Protein kinase-like (PK-like)"/>
    <property type="match status" value="2"/>
</dbReference>
<sequence length="376" mass="41929">MHSTHFPAEHQLNAQFVATYQLEDELGSGGYGFVMTAYHRIEGHEVAVKFIIKEKVPDHAWTEDEVVGRLPTEVVLLSYINHENIVKCLDLFEDSLYFYLVQELHGSPWNTQHKLSSIQPPCQNRFASSTSTPALSPSSSETSLPASEPSTPPHMFATIQPLATGHGDIKSGPDQDMPKLLHSQLSLSVQTQPGITRRPSHDLFECIEQSADKRLTEAQARYVFSQVVDAVHYLDRHGIAHRDIKDENLVIDKNLKIKLIDFGSSAVVNPDEPRPYYKMFYGTAAYASSEILLKKSYQAAPAEVWTLGVLLSYLLAGISPFPTARDAVDGHIFISEKVVGKISDLAMDLMKRCLDPNPDTRASISEIKAHHWLNAL</sequence>
<dbReference type="STRING" id="945553.A0A0D2PIT7"/>
<evidence type="ECO:0000313" key="10">
    <source>
        <dbReference type="Proteomes" id="UP000054270"/>
    </source>
</evidence>
<evidence type="ECO:0000256" key="2">
    <source>
        <dbReference type="ARBA" id="ARBA00022840"/>
    </source>
</evidence>
<dbReference type="Gene3D" id="3.30.200.20">
    <property type="entry name" value="Phosphorylase Kinase, domain 1"/>
    <property type="match status" value="1"/>
</dbReference>
<evidence type="ECO:0000256" key="4">
    <source>
        <dbReference type="PIRSR" id="PIRSR037993-2"/>
    </source>
</evidence>
<dbReference type="InterPro" id="IPR000719">
    <property type="entry name" value="Prot_kinase_dom"/>
</dbReference>
<proteinExistence type="inferred from homology"/>
<comment type="similarity">
    <text evidence="6">Belongs to the protein kinase superfamily.</text>
</comment>
<feature type="binding site" evidence="4">
    <location>
        <position position="202"/>
    </location>
    <ligand>
        <name>ATP</name>
        <dbReference type="ChEBI" id="CHEBI:30616"/>
    </ligand>
</feature>
<evidence type="ECO:0000313" key="9">
    <source>
        <dbReference type="EMBL" id="KJA19935.1"/>
    </source>
</evidence>
<keyword evidence="2 4" id="KW-0067">ATP-binding</keyword>
<dbReference type="InterPro" id="IPR017441">
    <property type="entry name" value="Protein_kinase_ATP_BS"/>
</dbReference>
<keyword evidence="6" id="KW-0808">Transferase</keyword>
<dbReference type="AlphaFoldDB" id="A0A0D2PIT7"/>
<reference evidence="10" key="1">
    <citation type="submission" date="2014-04" db="EMBL/GenBank/DDBJ databases">
        <title>Evolutionary Origins and Diversification of the Mycorrhizal Mutualists.</title>
        <authorList>
            <consortium name="DOE Joint Genome Institute"/>
            <consortium name="Mycorrhizal Genomics Consortium"/>
            <person name="Kohler A."/>
            <person name="Kuo A."/>
            <person name="Nagy L.G."/>
            <person name="Floudas D."/>
            <person name="Copeland A."/>
            <person name="Barry K.W."/>
            <person name="Cichocki N."/>
            <person name="Veneault-Fourrey C."/>
            <person name="LaButti K."/>
            <person name="Lindquist E.A."/>
            <person name="Lipzen A."/>
            <person name="Lundell T."/>
            <person name="Morin E."/>
            <person name="Murat C."/>
            <person name="Riley R."/>
            <person name="Ohm R."/>
            <person name="Sun H."/>
            <person name="Tunlid A."/>
            <person name="Henrissat B."/>
            <person name="Grigoriev I.V."/>
            <person name="Hibbett D.S."/>
            <person name="Martin F."/>
        </authorList>
    </citation>
    <scope>NUCLEOTIDE SEQUENCE [LARGE SCALE GENOMIC DNA]</scope>
    <source>
        <strain evidence="10">FD-334 SS-4</strain>
    </source>
</reference>
<dbReference type="Proteomes" id="UP000054270">
    <property type="component" value="Unassembled WGS sequence"/>
</dbReference>
<dbReference type="GO" id="GO:0045719">
    <property type="term" value="P:negative regulation of glycogen biosynthetic process"/>
    <property type="evidence" value="ECO:0007669"/>
    <property type="project" value="TreeGrafter"/>
</dbReference>
<feature type="binding site" evidence="5">
    <location>
        <position position="53"/>
    </location>
    <ligand>
        <name>ATP</name>
        <dbReference type="ChEBI" id="CHEBI:30616"/>
    </ligand>
</feature>
<keyword evidence="6" id="KW-0418">Kinase</keyword>
<dbReference type="InterPro" id="IPR008271">
    <property type="entry name" value="Ser/Thr_kinase_AS"/>
</dbReference>
<evidence type="ECO:0000256" key="7">
    <source>
        <dbReference type="SAM" id="MobiDB-lite"/>
    </source>
</evidence>
<evidence type="ECO:0000256" key="6">
    <source>
        <dbReference type="RuleBase" id="RU000304"/>
    </source>
</evidence>
<dbReference type="InterPro" id="IPR011009">
    <property type="entry name" value="Kinase-like_dom_sf"/>
</dbReference>
<organism evidence="9 10">
    <name type="scientific">Hypholoma sublateritium (strain FD-334 SS-4)</name>
    <dbReference type="NCBI Taxonomy" id="945553"/>
    <lineage>
        <taxon>Eukaryota</taxon>
        <taxon>Fungi</taxon>
        <taxon>Dikarya</taxon>
        <taxon>Basidiomycota</taxon>
        <taxon>Agaricomycotina</taxon>
        <taxon>Agaricomycetes</taxon>
        <taxon>Agaricomycetidae</taxon>
        <taxon>Agaricales</taxon>
        <taxon>Agaricineae</taxon>
        <taxon>Strophariaceae</taxon>
        <taxon>Hypholoma</taxon>
    </lineage>
</organism>
<dbReference type="InterPro" id="IPR017348">
    <property type="entry name" value="PIM1/2/3"/>
</dbReference>
<accession>A0A0D2PIT7</accession>
<evidence type="ECO:0000259" key="8">
    <source>
        <dbReference type="PROSITE" id="PS50011"/>
    </source>
</evidence>
<dbReference type="GO" id="GO:0005634">
    <property type="term" value="C:nucleus"/>
    <property type="evidence" value="ECO:0007669"/>
    <property type="project" value="TreeGrafter"/>
</dbReference>
<keyword evidence="1 5" id="KW-0547">Nucleotide-binding</keyword>
<dbReference type="GO" id="GO:0035556">
    <property type="term" value="P:intracellular signal transduction"/>
    <property type="evidence" value="ECO:0007669"/>
    <property type="project" value="TreeGrafter"/>
</dbReference>
<evidence type="ECO:0000256" key="3">
    <source>
        <dbReference type="PIRSR" id="PIRSR037993-1"/>
    </source>
</evidence>
<dbReference type="PIRSF" id="PIRSF037993">
    <property type="entry name" value="STPK_Pim-1"/>
    <property type="match status" value="1"/>
</dbReference>
<dbReference type="GO" id="GO:0005524">
    <property type="term" value="F:ATP binding"/>
    <property type="evidence" value="ECO:0007669"/>
    <property type="project" value="UniProtKB-UniRule"/>
</dbReference>
<feature type="compositionally biased region" description="Polar residues" evidence="7">
    <location>
        <begin position="113"/>
        <end position="127"/>
    </location>
</feature>
<dbReference type="PROSITE" id="PS00108">
    <property type="entry name" value="PROTEIN_KINASE_ST"/>
    <property type="match status" value="1"/>
</dbReference>
<feature type="active site" description="Proton acceptor" evidence="3">
    <location>
        <position position="243"/>
    </location>
</feature>
<dbReference type="PANTHER" id="PTHR24346:SF72">
    <property type="entry name" value="CAMK PROTEIN KINASE"/>
    <property type="match status" value="1"/>
</dbReference>
<dbReference type="FunFam" id="3.30.200.20:FF:000314">
    <property type="entry name" value="Serine/threonine protein kinase"/>
    <property type="match status" value="1"/>
</dbReference>
<dbReference type="Gene3D" id="1.10.510.10">
    <property type="entry name" value="Transferase(Phosphotransferase) domain 1"/>
    <property type="match status" value="1"/>
</dbReference>
<protein>
    <recommendedName>
        <fullName evidence="8">Protein kinase domain-containing protein</fullName>
    </recommendedName>
</protein>
<feature type="compositionally biased region" description="Low complexity" evidence="7">
    <location>
        <begin position="128"/>
        <end position="149"/>
    </location>
</feature>
<evidence type="ECO:0000256" key="5">
    <source>
        <dbReference type="PROSITE-ProRule" id="PRU10141"/>
    </source>
</evidence>
<evidence type="ECO:0000256" key="1">
    <source>
        <dbReference type="ARBA" id="ARBA00022741"/>
    </source>
</evidence>
<dbReference type="EMBL" id="KN817572">
    <property type="protein sequence ID" value="KJA19935.1"/>
    <property type="molecule type" value="Genomic_DNA"/>
</dbReference>
<dbReference type="OMA" id="CIERHHN"/>
<keyword evidence="10" id="KW-1185">Reference proteome</keyword>
<feature type="region of interest" description="Disordered" evidence="7">
    <location>
        <begin position="113"/>
        <end position="158"/>
    </location>
</feature>
<dbReference type="GO" id="GO:0043066">
    <property type="term" value="P:negative regulation of apoptotic process"/>
    <property type="evidence" value="ECO:0007669"/>
    <property type="project" value="InterPro"/>
</dbReference>
<dbReference type="PROSITE" id="PS50011">
    <property type="entry name" value="PROTEIN_KINASE_DOM"/>
    <property type="match status" value="1"/>
</dbReference>